<reference evidence="7 8" key="2">
    <citation type="journal article" date="2019" name="G3 (Bethesda)">
        <title>Hybrid Assembly of the Genome of the Entomopathogenic Nematode Steinernema carpocapsae Identifies the X-Chromosome.</title>
        <authorList>
            <person name="Serra L."/>
            <person name="Macchietto M."/>
            <person name="Macias-Munoz A."/>
            <person name="McGill C.J."/>
            <person name="Rodriguez I.M."/>
            <person name="Rodriguez B."/>
            <person name="Murad R."/>
            <person name="Mortazavi A."/>
        </authorList>
    </citation>
    <scope>NUCLEOTIDE SEQUENCE [LARGE SCALE GENOMIC DNA]</scope>
    <source>
        <strain evidence="7 8">ALL</strain>
    </source>
</reference>
<keyword evidence="4" id="KW-0808">Transferase</keyword>
<dbReference type="GO" id="GO:0015020">
    <property type="term" value="F:glucuronosyltransferase activity"/>
    <property type="evidence" value="ECO:0007669"/>
    <property type="project" value="UniProtKB-EC"/>
</dbReference>
<dbReference type="PANTHER" id="PTHR48043">
    <property type="entry name" value="EG:EG0003.4 PROTEIN-RELATED"/>
    <property type="match status" value="1"/>
</dbReference>
<dbReference type="EC" id="2.4.1.17" evidence="2"/>
<dbReference type="InterPro" id="IPR050271">
    <property type="entry name" value="UDP-glycosyltransferase"/>
</dbReference>
<evidence type="ECO:0000256" key="4">
    <source>
        <dbReference type="ARBA" id="ARBA00022679"/>
    </source>
</evidence>
<feature type="signal peptide" evidence="6">
    <location>
        <begin position="1"/>
        <end position="17"/>
    </location>
</feature>
<dbReference type="STRING" id="34508.A0A4U5MLN9"/>
<dbReference type="Pfam" id="PF00201">
    <property type="entry name" value="UDPGT"/>
    <property type="match status" value="1"/>
</dbReference>
<keyword evidence="3" id="KW-0328">Glycosyltransferase</keyword>
<evidence type="ECO:0000256" key="5">
    <source>
        <dbReference type="ARBA" id="ARBA00047475"/>
    </source>
</evidence>
<gene>
    <name evidence="7" type="ORF">L596_022401</name>
</gene>
<keyword evidence="8" id="KW-1185">Reference proteome</keyword>
<dbReference type="InterPro" id="IPR002213">
    <property type="entry name" value="UDP_glucos_trans"/>
</dbReference>
<dbReference type="PANTHER" id="PTHR48043:SF145">
    <property type="entry name" value="FI06409P-RELATED"/>
    <property type="match status" value="1"/>
</dbReference>
<evidence type="ECO:0000256" key="2">
    <source>
        <dbReference type="ARBA" id="ARBA00012544"/>
    </source>
</evidence>
<comment type="similarity">
    <text evidence="1">Belongs to the UDP-glycosyltransferase family.</text>
</comment>
<evidence type="ECO:0000313" key="7">
    <source>
        <dbReference type="EMBL" id="TKR70364.1"/>
    </source>
</evidence>
<keyword evidence="6" id="KW-0732">Signal</keyword>
<dbReference type="SUPFAM" id="SSF53756">
    <property type="entry name" value="UDP-Glycosyltransferase/glycogen phosphorylase"/>
    <property type="match status" value="1"/>
</dbReference>
<accession>A0A4U5MLN9</accession>
<evidence type="ECO:0000313" key="8">
    <source>
        <dbReference type="Proteomes" id="UP000298663"/>
    </source>
</evidence>
<comment type="caution">
    <text evidence="7">The sequence shown here is derived from an EMBL/GenBank/DDBJ whole genome shotgun (WGS) entry which is preliminary data.</text>
</comment>
<protein>
    <recommendedName>
        <fullName evidence="2">glucuronosyltransferase</fullName>
        <ecNumber evidence="2">2.4.1.17</ecNumber>
    </recommendedName>
</protein>
<evidence type="ECO:0000256" key="3">
    <source>
        <dbReference type="ARBA" id="ARBA00022676"/>
    </source>
</evidence>
<sequence length="309" mass="35053">MLGSLFGLLPLLLAVEALKIAVFSPDQINSQIIWNKRVSEELMRAGHDVTMILIEAMKIDKPEVKVHPNVTVWKIDATVTAPISMEEGMKRVAFKSIPMWDTRVRKQYGIMADAFMRSCEKLVTNQDFMTRLKDAKFDLAFTHMYEYCPIGLIHYAKIPAWVWLNSGALMDIVAYDIGVPSPPSYVPPIMSDASDEMTFSQRFKSHIGQLLFPIIYPWLVISPQTEVFRKHVDPDFPDLRDLGRQCPLVMVNSNELYDLPRPTLHKIVYIGGLGMKKVDAKPLEGDFKTAVGNAKKVVVMTLEAPWTRN</sequence>
<dbReference type="EMBL" id="AZBU02000007">
    <property type="protein sequence ID" value="TKR70364.1"/>
    <property type="molecule type" value="Genomic_DNA"/>
</dbReference>
<evidence type="ECO:0000256" key="1">
    <source>
        <dbReference type="ARBA" id="ARBA00009995"/>
    </source>
</evidence>
<dbReference type="AlphaFoldDB" id="A0A4U5MLN9"/>
<name>A0A4U5MLN9_STECR</name>
<reference evidence="7 8" key="1">
    <citation type="journal article" date="2015" name="Genome Biol.">
        <title>Comparative genomics of Steinernema reveals deeply conserved gene regulatory networks.</title>
        <authorList>
            <person name="Dillman A.R."/>
            <person name="Macchietto M."/>
            <person name="Porter C.F."/>
            <person name="Rogers A."/>
            <person name="Williams B."/>
            <person name="Antoshechkin I."/>
            <person name="Lee M.M."/>
            <person name="Goodwin Z."/>
            <person name="Lu X."/>
            <person name="Lewis E.E."/>
            <person name="Goodrich-Blair H."/>
            <person name="Stock S.P."/>
            <person name="Adams B.J."/>
            <person name="Sternberg P.W."/>
            <person name="Mortazavi A."/>
        </authorList>
    </citation>
    <scope>NUCLEOTIDE SEQUENCE [LARGE SCALE GENOMIC DNA]</scope>
    <source>
        <strain evidence="7 8">ALL</strain>
    </source>
</reference>
<proteinExistence type="inferred from homology"/>
<feature type="chain" id="PRO_5020801938" description="glucuronosyltransferase" evidence="6">
    <location>
        <begin position="18"/>
        <end position="309"/>
    </location>
</feature>
<evidence type="ECO:0000256" key="6">
    <source>
        <dbReference type="SAM" id="SignalP"/>
    </source>
</evidence>
<dbReference type="Proteomes" id="UP000298663">
    <property type="component" value="Unassembled WGS sequence"/>
</dbReference>
<organism evidence="7 8">
    <name type="scientific">Steinernema carpocapsae</name>
    <name type="common">Entomopathogenic nematode</name>
    <dbReference type="NCBI Taxonomy" id="34508"/>
    <lineage>
        <taxon>Eukaryota</taxon>
        <taxon>Metazoa</taxon>
        <taxon>Ecdysozoa</taxon>
        <taxon>Nematoda</taxon>
        <taxon>Chromadorea</taxon>
        <taxon>Rhabditida</taxon>
        <taxon>Tylenchina</taxon>
        <taxon>Panagrolaimomorpha</taxon>
        <taxon>Strongyloidoidea</taxon>
        <taxon>Steinernematidae</taxon>
        <taxon>Steinernema</taxon>
    </lineage>
</organism>
<dbReference type="OrthoDB" id="5835829at2759"/>
<comment type="catalytic activity">
    <reaction evidence="5">
        <text>glucuronate acceptor + UDP-alpha-D-glucuronate = acceptor beta-D-glucuronoside + UDP + H(+)</text>
        <dbReference type="Rhea" id="RHEA:21032"/>
        <dbReference type="ChEBI" id="CHEBI:15378"/>
        <dbReference type="ChEBI" id="CHEBI:58052"/>
        <dbReference type="ChEBI" id="CHEBI:58223"/>
        <dbReference type="ChEBI" id="CHEBI:132367"/>
        <dbReference type="ChEBI" id="CHEBI:132368"/>
        <dbReference type="EC" id="2.4.1.17"/>
    </reaction>
</comment>